<keyword evidence="2" id="KW-0862">Zinc</keyword>
<dbReference type="Gene3D" id="3.40.50.300">
    <property type="entry name" value="P-loop containing nucleotide triphosphate hydrolases"/>
    <property type="match status" value="1"/>
</dbReference>
<dbReference type="GO" id="GO:0008237">
    <property type="term" value="F:metallopeptidase activity"/>
    <property type="evidence" value="ECO:0007669"/>
    <property type="project" value="UniProtKB-KW"/>
</dbReference>
<dbReference type="PANTHER" id="PTHR24216:SF65">
    <property type="entry name" value="PAXILLIN-LIKE PROTEIN 1"/>
    <property type="match status" value="1"/>
</dbReference>
<dbReference type="OrthoDB" id="420730at2759"/>
<protein>
    <submittedName>
        <fullName evidence="5">ATP-dependent zinc metalloprotease FtsH</fullName>
    </submittedName>
</protein>
<keyword evidence="6" id="KW-1185">Reference proteome</keyword>
<feature type="compositionally biased region" description="Basic and acidic residues" evidence="3">
    <location>
        <begin position="266"/>
        <end position="275"/>
    </location>
</feature>
<dbReference type="Gene3D" id="3.40.50.150">
    <property type="entry name" value="Vaccinia Virus protein VP39"/>
    <property type="match status" value="1"/>
</dbReference>
<accession>A0A1Q9CVE6</accession>
<dbReference type="GO" id="GO:0006508">
    <property type="term" value="P:proteolysis"/>
    <property type="evidence" value="ECO:0007669"/>
    <property type="project" value="UniProtKB-KW"/>
</dbReference>
<reference evidence="5 6" key="1">
    <citation type="submission" date="2016-02" db="EMBL/GenBank/DDBJ databases">
        <title>Genome analysis of coral dinoflagellate symbionts highlights evolutionary adaptations to a symbiotic lifestyle.</title>
        <authorList>
            <person name="Aranda M."/>
            <person name="Li Y."/>
            <person name="Liew Y.J."/>
            <person name="Baumgarten S."/>
            <person name="Simakov O."/>
            <person name="Wilson M."/>
            <person name="Piel J."/>
            <person name="Ashoor H."/>
            <person name="Bougouffa S."/>
            <person name="Bajic V.B."/>
            <person name="Ryu T."/>
            <person name="Ravasi T."/>
            <person name="Bayer T."/>
            <person name="Micklem G."/>
            <person name="Kim H."/>
            <person name="Bhak J."/>
            <person name="Lajeunesse T.C."/>
            <person name="Voolstra C.R."/>
        </authorList>
    </citation>
    <scope>NUCLEOTIDE SEQUENCE [LARGE SCALE GENOMIC DNA]</scope>
    <source>
        <strain evidence="5 6">CCMP2467</strain>
    </source>
</reference>
<comment type="caution">
    <text evidence="5">The sequence shown here is derived from an EMBL/GenBank/DDBJ whole genome shotgun (WGS) entry which is preliminary data.</text>
</comment>
<proteinExistence type="predicted"/>
<feature type="compositionally biased region" description="Low complexity" evidence="3">
    <location>
        <begin position="991"/>
        <end position="1008"/>
    </location>
</feature>
<keyword evidence="5" id="KW-0378">Hydrolase</keyword>
<dbReference type="Pfam" id="PF00642">
    <property type="entry name" value="zf-CCCH"/>
    <property type="match status" value="1"/>
</dbReference>
<feature type="compositionally biased region" description="Low complexity" evidence="3">
    <location>
        <begin position="1784"/>
        <end position="1820"/>
    </location>
</feature>
<dbReference type="SUPFAM" id="SSF52540">
    <property type="entry name" value="P-loop containing nucleoside triphosphate hydrolases"/>
    <property type="match status" value="1"/>
</dbReference>
<evidence type="ECO:0000256" key="3">
    <source>
        <dbReference type="SAM" id="MobiDB-lite"/>
    </source>
</evidence>
<feature type="region of interest" description="Disordered" evidence="3">
    <location>
        <begin position="1"/>
        <end position="42"/>
    </location>
</feature>
<dbReference type="InterPro" id="IPR029063">
    <property type="entry name" value="SAM-dependent_MTases_sf"/>
</dbReference>
<keyword evidence="2" id="KW-0863">Zinc-finger</keyword>
<keyword evidence="5" id="KW-0645">Protease</keyword>
<organism evidence="5 6">
    <name type="scientific">Symbiodinium microadriaticum</name>
    <name type="common">Dinoflagellate</name>
    <name type="synonym">Zooxanthella microadriatica</name>
    <dbReference type="NCBI Taxonomy" id="2951"/>
    <lineage>
        <taxon>Eukaryota</taxon>
        <taxon>Sar</taxon>
        <taxon>Alveolata</taxon>
        <taxon>Dinophyceae</taxon>
        <taxon>Suessiales</taxon>
        <taxon>Symbiodiniaceae</taxon>
        <taxon>Symbiodinium</taxon>
    </lineage>
</organism>
<dbReference type="Proteomes" id="UP000186817">
    <property type="component" value="Unassembled WGS sequence"/>
</dbReference>
<gene>
    <name evidence="5" type="primary">ftsH</name>
    <name evidence="5" type="ORF">AK812_SmicGene31992</name>
</gene>
<feature type="region of interest" description="Disordered" evidence="3">
    <location>
        <begin position="1755"/>
        <end position="1851"/>
    </location>
</feature>
<feature type="compositionally biased region" description="Low complexity" evidence="3">
    <location>
        <begin position="1059"/>
        <end position="1070"/>
    </location>
</feature>
<feature type="region of interest" description="Disordered" evidence="3">
    <location>
        <begin position="1642"/>
        <end position="1677"/>
    </location>
</feature>
<sequence>MKGRPSPSPSAGMLPPVSPSMRKTQPNLGLAKSASEPSVSSLSRTLPATVKGSFLPRQMGHPTIAARRNLAQQRKALIKETRDLEDCSFWGAQGIPGFAAHLKSRFGSILAGWRLLDSEKKGRLSFHPFCKAARKWGYHGNVKKLWTELDPTGKGFVTLADVDPNVWKMVSSFKIALMQRYGDMLLAWQESIDVNGAGKVSESEIADSLQELGLEMDARQLLKMFISMPGATHITLKDFDPRAYVRWQTSDLPALSKGDEAEEGADTQKGRVGTDRGRLGVSTKEAFQAAMISQFGTLFRAWREGLDPTGRDRLSWGEFTHVFRLLGLHGDLQSLWEQLDTEGIGVLRFSDLDEATASIWSEMRACFEQEYGNMLRAWMTGVDVEGVGHVDEDQFVAACKKAGFLNETGAQDLFHILRPPGCGSFLSLRDFDRKAFKAFLRNDFRMLSEPTKKPGQEKPLLSLSIEERTERGFFFQIRRGWQFAKSPDFRKRCRTYTPPKQEPEPVEDFIGLCTRKYGSMVAAWRFGLDPTGSGSLNFNEFCNAARRTGYRGSLRSLWAELCGDSNLLRLKDLDFESSEAVTRFFETIHLTYEDLATVWVEIFKKDPYASLSMEDLSAGCKALGFPEDLVETLFLGLHPNPGQSDALFLWDLEDMFVTTRRLWELKKPKSLRRPVMPVGTSLLVAAEVKLKPEEEDNEEKVEDILKHELTPQLVREAMARDFVSTAACWVTELDWRGRGSVTSQQFFELMHRLGCAGNLRKLWAELTGDRGVLRFIDIDAKAQKLLEACRRELLQNHGTLMDAWYKGIDPHDLGIVDLEDFRTACEQVLPTLKPKEVATLFGYLLARHGQRSLRKEDLKALLIGVAPEEREEAWGEGMEAEKPVSVEDQARLIDSAEGFKAMLLAKHGSFFAAWVYALDRERNGFVAKQDFSLICRRLGVQRVSYLWREFMQGQKGGILTLEIFDAETAQSWSELHQLLLQASESKQKSKAVAATAAADDQAASADPAAESEHFSPDPTAEPSADASADPPTDPPPGPITDPRADAVPDLAGPADGPEATLDLATLPAPASNSRTPLPSLKEGWRVAFDPQHIRRVGRQRFFEGCKSLGYPKDANRLFDVLRPDPHREYLVFEDIVGDLNPNDFALRLNPDGVPFAKDRYRTLEDEEGKRRRFAEPPQLSFDGHLRCGHDLFGKVLRSRKHRGGKLTEVSISLLLDTLEGAPTGDIQQVPPVREELWSALRRAKVRTVAEHVSGVPQIFVSGLFLVVYLGMVYTMMRRMTGGRGKGWGDARKKVMQAQEASGSNALVTRFDDIAGIDRSKLEVQEVATPSGFFDGEAGITEKEANTECALSRYAALGASVPRGVLLAGALFHQRWRRAGPPGSGKTLLARATAAEELFVGRGAARVRQIDALRARSNNLMGMAGGNQEECLQLSKACELSELNFHLAVNMTFWMKHYSAQVPLPNAAGRLEILKVHLRLRSADVPVAPEVTAEQLSEIAERCDGFPGAALEAIVNEVSMIDFEAAVSEFNQSREKTRPECWKYSLRGSRAAMSWGAGDRPQQDLWSALVTVAEADMEDIEYLMVRLQDTDLDKIRQAAQAALVASSRLQAAEQEAADNALAATGPQQVATVAASSVKADPVAKATSSGSPTPTAPPPGAATGAVSKKAGKAVPPGPTFAKDIAPSTVAAAKAMTAAPTPVKPLPKGPSSPSPPPAPATPAKKKTVVKCPPKVPDSPTVPEVPMSAEDAIAFMMAPASSSSSLSGPPPTTEPKAKAMPDQVADTVPKQVAQPAAADPVVDAVPQQSAQAAATSSSAGPQQPGDTGAAPTVDPDEPGPPGARDPPQFAPPLRYSQWPQYDERGRWFEDSPPSYHDLSTECKVTPLARRNVSYPLCCRPFVFASLVAVLQATGNAPFVRKLSSAGIKSARDLENAPRSQIRVLIGDVAMDRLFLSHPARIQVRSDIPEVHPYARGSLQRIGLAPGPENERVVVDLAQADREFLQDRFAKSSHAPRESRWATWALMAAKRQMSPLPVTVELIFAIGALMKVGRYRSAAQYFAIAKSRHIEAGHPWSQQLDLARAQAIRSITRGIGPAATKLNIAFDHVRLDFGSVLTKAYTDLEVPMSLQVKEPFATAITALWFLLRGIEVAGVKGEDVRFNRSEKAVTVRLPVSKTDLEGKGCERRRVCICLLEHETGCPFAEEKATMFTALQKCKCMSGRHPLCVFHALLELVVRRRKSGSYDPALPLFGEGHTAASQRQLTQLARTCAFVLHQESLYEWSPTALEKWSQHCFRVSGAQLFARAGVPLPVIQVIGRWGSMSVMRYVQDAIFVPDHTAAQVRSALTAASSSASPLPSSQGHSFSADSVEPIVRRVVAECWQNKAVFVHNTRTKFAHKPCENEQALQSFDWVSACGRWYYGSSNHLRTSGSQLSGMTTSLASSLPKLEDLATSTGLDKQVIVFLRDRGVTSSGVLYHLFADRSKIGRTLEPLKGGVTIGGNTLKMDEVAIDVATASLEHIVDEIEFARAAQLQPTTTQQSSQPAQSSQAAPTDPAKAPKTLPKGYWAKRIKDFESSQIEGRNRVFPVHLLVGAEETLARMVFEAESSRLFTPVRLGEVISTRNFTPSRQVNPFAKTEDRFTEALSLDHSGALVRRDRRIPEPQKALTVIDALEAVRWAMVFARWGEEFVIGQFVDFFINLVRDNQNKIPQIREYYRKSSWDLAMHLRAEGSFQEGVNKIITSTERHDALAKWMPPDGKGKGKDADGKGKSKDWLGKGKFRTPAPYTPAGSSRPPCRLFANGFCKYGAACKFSHAGGATANTAPAPAKPADVTGHKAGQVALLSFFDGIGSAHQSLLDLQIRPVVSWSWELDDECHKVVRSRHPEVIQQGDAMSADPAKAVAALQEQCPTSTFVLIACAPPCPDFSQIKGEAAKGTAGSEGQKFAKWVHQWWRPFQQKCKLKFALILENVVMAKETQSALDDLLGLRSFVCDAATFGLVSRPRLWWSTHIEPPDPAATVAPQIASGMARWRRWNRQWELVPSSSRFPKQVATLCRVGKFSEQVESGSVRFPCLTTPAPTSEGRPPPPKRKRDESPETLSRWRKDGQQFAPWQYRAYALVEEKRKLGVPSSAVREFLHDFPEGYTKAACERSRCKQMGNSWHLPTSRFLMFVILLAAQVVEVTSLNADQWYNEKPFPTFELRYHPDGSRPFLRACSWWRRSGCRWNPNEPEQVRLGGPTDNELAHVAWSTSLTWAEAFPVNLNPCLEFAFQQQERMGMKLNQWRNEVVDDISRFVDELDEEQLEWMSSAPAHVREVYKQGTNKFVVKLLAFAHLLYLLEFPEWQDLVSELFWGFKLLGPLQPGSEWALRQDSKYSSPWSRAQFASFNKAHASRLIASTRVDEHSVAIKKEVLLEKEKARFAGPFSDEWLRQQAAESYVFVAKAFPVVQGDKVRRADDWLRSGHNTTVWASDCPPYQGTPTVASMVRRTAKTSRPTVSAVDHEGAYRNFPVRNPKECATLLPEESGCDRVWLHQVLPFGSSGSVWGYIRFADAVCFLSISLLNIAAAHFVDDFYKCESESTATPSFAAFQKLHRIIGTKMKEAKAKPPAKSQTLLGVDWQITDEYLFASPGKSRVDKLSAQISQILLADSLHPHDAAKLAGKLNFTCSWVFGQVGKALLKPLFARQHSGLQRPVALGSPLRSALKELAKLLPNLKPMQIPLKPSETPVFVLYADAYITLSGSVRAANRWLREGVPHSVLKGSSNGWGAVFFSPAGERIAFRSEVPQDVLERTVTSKAFIFWLEMLAQVLSVIAVASQVRGHVLCFVDNSAAEHALQKGFSKDGMFTKVSGCFARFLASKSIALSFHRVSSAANASDGVSRDDWSLATTLGCVRQEFQFANAYAWLRLLPELPEDALFTEFGKFAEELSAQRVVEQRAISETRMPPKFQRQKTIEEQYQKLSQLEHILLRPDSYVGSVESQKDWLWASEL</sequence>
<feature type="compositionally biased region" description="Basic and acidic residues" evidence="3">
    <location>
        <begin position="2753"/>
        <end position="2771"/>
    </location>
</feature>
<evidence type="ECO:0000256" key="2">
    <source>
        <dbReference type="PROSITE-ProRule" id="PRU00723"/>
    </source>
</evidence>
<evidence type="ECO:0000259" key="4">
    <source>
        <dbReference type="PROSITE" id="PS50103"/>
    </source>
</evidence>
<dbReference type="SMART" id="SM00356">
    <property type="entry name" value="ZnF_C3H1"/>
    <property type="match status" value="1"/>
</dbReference>
<feature type="region of interest" description="Disordered" evidence="3">
    <location>
        <begin position="991"/>
        <end position="1078"/>
    </location>
</feature>
<feature type="compositionally biased region" description="Pro residues" evidence="3">
    <location>
        <begin position="1834"/>
        <end position="1846"/>
    </location>
</feature>
<evidence type="ECO:0000256" key="1">
    <source>
        <dbReference type="ARBA" id="ARBA00023172"/>
    </source>
</evidence>
<feature type="compositionally biased region" description="Basic and acidic residues" evidence="3">
    <location>
        <begin position="3085"/>
        <end position="3096"/>
    </location>
</feature>
<feature type="region of interest" description="Disordered" evidence="3">
    <location>
        <begin position="255"/>
        <end position="275"/>
    </location>
</feature>
<feature type="compositionally biased region" description="Low complexity" evidence="3">
    <location>
        <begin position="1016"/>
        <end position="1030"/>
    </location>
</feature>
<feature type="region of interest" description="Disordered" evidence="3">
    <location>
        <begin position="3065"/>
        <end position="3096"/>
    </location>
</feature>
<dbReference type="InterPro" id="IPR027417">
    <property type="entry name" value="P-loop_NTPase"/>
</dbReference>
<dbReference type="SUPFAM" id="SSF56349">
    <property type="entry name" value="DNA breaking-rejoining enzymes"/>
    <property type="match status" value="1"/>
</dbReference>
<dbReference type="GO" id="GO:0006310">
    <property type="term" value="P:DNA recombination"/>
    <property type="evidence" value="ECO:0007669"/>
    <property type="project" value="UniProtKB-KW"/>
</dbReference>
<dbReference type="EMBL" id="LSRX01000896">
    <property type="protein sequence ID" value="OLP86865.1"/>
    <property type="molecule type" value="Genomic_DNA"/>
</dbReference>
<dbReference type="GO" id="GO:0015074">
    <property type="term" value="P:DNA integration"/>
    <property type="evidence" value="ECO:0007669"/>
    <property type="project" value="InterPro"/>
</dbReference>
<dbReference type="InterPro" id="IPR013762">
    <property type="entry name" value="Integrase-like_cat_sf"/>
</dbReference>
<dbReference type="InterPro" id="IPR000571">
    <property type="entry name" value="Znf_CCCH"/>
</dbReference>
<dbReference type="GO" id="GO:0003677">
    <property type="term" value="F:DNA binding"/>
    <property type="evidence" value="ECO:0007669"/>
    <property type="project" value="InterPro"/>
</dbReference>
<dbReference type="SUPFAM" id="SSF53335">
    <property type="entry name" value="S-adenosyl-L-methionine-dependent methyltransferases"/>
    <property type="match status" value="1"/>
</dbReference>
<dbReference type="InterPro" id="IPR011010">
    <property type="entry name" value="DNA_brk_join_enz"/>
</dbReference>
<dbReference type="SUPFAM" id="SSF47473">
    <property type="entry name" value="EF-hand"/>
    <property type="match status" value="2"/>
</dbReference>
<keyword evidence="1" id="KW-0233">DNA recombination</keyword>
<dbReference type="Gene3D" id="1.10.8.60">
    <property type="match status" value="1"/>
</dbReference>
<evidence type="ECO:0000313" key="5">
    <source>
        <dbReference type="EMBL" id="OLP86865.1"/>
    </source>
</evidence>
<feature type="domain" description="C3H1-type" evidence="4">
    <location>
        <begin position="2785"/>
        <end position="2812"/>
    </location>
</feature>
<name>A0A1Q9CVE6_SYMMI</name>
<dbReference type="Gene3D" id="1.10.238.10">
    <property type="entry name" value="EF-hand"/>
    <property type="match status" value="2"/>
</dbReference>
<keyword evidence="5" id="KW-0482">Metalloprotease</keyword>
<feature type="region of interest" description="Disordered" evidence="3">
    <location>
        <begin position="2746"/>
        <end position="2773"/>
    </location>
</feature>
<dbReference type="Gene3D" id="1.10.443.10">
    <property type="entry name" value="Intergrase catalytic core"/>
    <property type="match status" value="1"/>
</dbReference>
<dbReference type="PANTHER" id="PTHR24216">
    <property type="entry name" value="PAXILLIN-RELATED"/>
    <property type="match status" value="1"/>
</dbReference>
<dbReference type="InterPro" id="IPR011992">
    <property type="entry name" value="EF-hand-dom_pair"/>
</dbReference>
<feature type="region of interest" description="Disordered" evidence="3">
    <location>
        <begin position="1693"/>
        <end position="1740"/>
    </location>
</feature>
<dbReference type="GO" id="GO:0008270">
    <property type="term" value="F:zinc ion binding"/>
    <property type="evidence" value="ECO:0007669"/>
    <property type="project" value="UniProtKB-KW"/>
</dbReference>
<dbReference type="PROSITE" id="PS50103">
    <property type="entry name" value="ZF_C3H1"/>
    <property type="match status" value="1"/>
</dbReference>
<evidence type="ECO:0000313" key="6">
    <source>
        <dbReference type="Proteomes" id="UP000186817"/>
    </source>
</evidence>
<feature type="region of interest" description="Disordered" evidence="3">
    <location>
        <begin position="2528"/>
        <end position="2557"/>
    </location>
</feature>
<feature type="compositionally biased region" description="Pro residues" evidence="3">
    <location>
        <begin position="1699"/>
        <end position="1717"/>
    </location>
</feature>
<keyword evidence="2" id="KW-0479">Metal-binding</keyword>
<feature type="zinc finger region" description="C3H1-type" evidence="2">
    <location>
        <begin position="2785"/>
        <end position="2812"/>
    </location>
</feature>